<sequence length="276" mass="31357">LSYYTGGEKQYAGGSISEFSEGELYPDGLVVPARFCRMQPMDTTKNPIMQRDWCRQAHKKLSLSPIVIHRKVNPNHHKNRTTVTGHFSVSQFALHSWTGFVCPLVSCYALLPQRILESLRSRPEGKEDWIRATEEWLEVRSKIFPYPSSSTAYLAQPAESTENITQLPCSTEDVAPSPVWSRAPLCLPAPPWTSLRQASVWTSLHFPAQLRMSLCLPAQPRMSLCLPAQPRMSLCLPAQLRMLFHLPAWQRMLLHLPAWQGTSLYHPALLRTSWPV</sequence>
<keyword evidence="2" id="KW-1185">Reference proteome</keyword>
<gene>
    <name evidence="1" type="ORF">AMELA_G00100900</name>
</gene>
<accession>A0A7J6AT38</accession>
<evidence type="ECO:0000313" key="2">
    <source>
        <dbReference type="Proteomes" id="UP000593565"/>
    </source>
</evidence>
<protein>
    <submittedName>
        <fullName evidence="1">Uncharacterized protein</fullName>
    </submittedName>
</protein>
<organism evidence="1 2">
    <name type="scientific">Ameiurus melas</name>
    <name type="common">Black bullhead</name>
    <name type="synonym">Silurus melas</name>
    <dbReference type="NCBI Taxonomy" id="219545"/>
    <lineage>
        <taxon>Eukaryota</taxon>
        <taxon>Metazoa</taxon>
        <taxon>Chordata</taxon>
        <taxon>Craniata</taxon>
        <taxon>Vertebrata</taxon>
        <taxon>Euteleostomi</taxon>
        <taxon>Actinopterygii</taxon>
        <taxon>Neopterygii</taxon>
        <taxon>Teleostei</taxon>
        <taxon>Ostariophysi</taxon>
        <taxon>Siluriformes</taxon>
        <taxon>Ictaluridae</taxon>
        <taxon>Ameiurus</taxon>
    </lineage>
</organism>
<proteinExistence type="predicted"/>
<feature type="non-terminal residue" evidence="1">
    <location>
        <position position="276"/>
    </location>
</feature>
<comment type="caution">
    <text evidence="1">The sequence shown here is derived from an EMBL/GenBank/DDBJ whole genome shotgun (WGS) entry which is preliminary data.</text>
</comment>
<name>A0A7J6AT38_AMEME</name>
<dbReference type="EMBL" id="JAAGNN010000008">
    <property type="protein sequence ID" value="KAF4085960.1"/>
    <property type="molecule type" value="Genomic_DNA"/>
</dbReference>
<dbReference type="Proteomes" id="UP000593565">
    <property type="component" value="Unassembled WGS sequence"/>
</dbReference>
<reference evidence="1 2" key="1">
    <citation type="submission" date="2020-02" db="EMBL/GenBank/DDBJ databases">
        <title>A chromosome-scale genome assembly of the black bullhead catfish (Ameiurus melas).</title>
        <authorList>
            <person name="Wen M."/>
            <person name="Zham M."/>
            <person name="Cabau C."/>
            <person name="Klopp C."/>
            <person name="Donnadieu C."/>
            <person name="Roques C."/>
            <person name="Bouchez O."/>
            <person name="Lampietro C."/>
            <person name="Jouanno E."/>
            <person name="Herpin A."/>
            <person name="Louis A."/>
            <person name="Berthelot C."/>
            <person name="Parey E."/>
            <person name="Roest-Crollius H."/>
            <person name="Braasch I."/>
            <person name="Postlethwait J."/>
            <person name="Robinson-Rechavi M."/>
            <person name="Echchiki A."/>
            <person name="Begum T."/>
            <person name="Montfort J."/>
            <person name="Schartl M."/>
            <person name="Bobe J."/>
            <person name="Guiguen Y."/>
        </authorList>
    </citation>
    <scope>NUCLEOTIDE SEQUENCE [LARGE SCALE GENOMIC DNA]</scope>
    <source>
        <strain evidence="1">M_S1</strain>
        <tissue evidence="1">Blood</tissue>
    </source>
</reference>
<evidence type="ECO:0000313" key="1">
    <source>
        <dbReference type="EMBL" id="KAF4085960.1"/>
    </source>
</evidence>
<dbReference type="AlphaFoldDB" id="A0A7J6AT38"/>
<feature type="non-terminal residue" evidence="1">
    <location>
        <position position="1"/>
    </location>
</feature>